<evidence type="ECO:0000256" key="6">
    <source>
        <dbReference type="ARBA" id="ARBA00035258"/>
    </source>
</evidence>
<comment type="similarity">
    <text evidence="1 8">Belongs to the universal ribosomal protein uS8 family.</text>
</comment>
<comment type="function">
    <text evidence="8">One of the primary rRNA binding proteins, it binds directly to 16S rRNA central domain where it helps coordinate assembly of the platform of the 30S subunit.</text>
</comment>
<evidence type="ECO:0000256" key="5">
    <source>
        <dbReference type="ARBA" id="ARBA00023274"/>
    </source>
</evidence>
<dbReference type="AlphaFoldDB" id="A0A9D2GSJ9"/>
<organism evidence="9 10">
    <name type="scientific">Candidatus Mucispirillum faecigallinarum</name>
    <dbReference type="NCBI Taxonomy" id="2838699"/>
    <lineage>
        <taxon>Bacteria</taxon>
        <taxon>Pseudomonadati</taxon>
        <taxon>Deferribacterota</taxon>
        <taxon>Deferribacteres</taxon>
        <taxon>Deferribacterales</taxon>
        <taxon>Mucispirillaceae</taxon>
        <taxon>Mucispirillum</taxon>
    </lineage>
</organism>
<protein>
    <recommendedName>
        <fullName evidence="6 8">Small ribosomal subunit protein uS8</fullName>
    </recommendedName>
</protein>
<dbReference type="GO" id="GO:1990904">
    <property type="term" value="C:ribonucleoprotein complex"/>
    <property type="evidence" value="ECO:0007669"/>
    <property type="project" value="UniProtKB-KW"/>
</dbReference>
<keyword evidence="5 8" id="KW-0687">Ribonucleoprotein</keyword>
<dbReference type="InterPro" id="IPR035987">
    <property type="entry name" value="Ribosomal_uS8_sf"/>
</dbReference>
<dbReference type="GO" id="GO:0003735">
    <property type="term" value="F:structural constituent of ribosome"/>
    <property type="evidence" value="ECO:0007669"/>
    <property type="project" value="InterPro"/>
</dbReference>
<dbReference type="Pfam" id="PF00410">
    <property type="entry name" value="Ribosomal_S8"/>
    <property type="match status" value="1"/>
</dbReference>
<evidence type="ECO:0000256" key="3">
    <source>
        <dbReference type="ARBA" id="ARBA00022884"/>
    </source>
</evidence>
<dbReference type="GO" id="GO:0005840">
    <property type="term" value="C:ribosome"/>
    <property type="evidence" value="ECO:0007669"/>
    <property type="project" value="UniProtKB-KW"/>
</dbReference>
<comment type="subunit">
    <text evidence="7 8">Part of the 30S ribosomal subunit. Contacts proteins S5 and S12.</text>
</comment>
<dbReference type="Proteomes" id="UP000824176">
    <property type="component" value="Unassembled WGS sequence"/>
</dbReference>
<dbReference type="NCBIfam" id="NF001109">
    <property type="entry name" value="PRK00136.1"/>
    <property type="match status" value="1"/>
</dbReference>
<dbReference type="HAMAP" id="MF_01302_B">
    <property type="entry name" value="Ribosomal_uS8_B"/>
    <property type="match status" value="1"/>
</dbReference>
<sequence length="132" mass="14862">MRLTDPIADMLARIRNALMVKHSEVSIPYSKIKESIAAIFRDEGYIKNYRVVTNGNKKDIIVYLKYNDMNESVIRGLKRISKPGRRVYVNTKNLTLVLGGLGNGIISTSAGIKTVKQCLNEKVGGEYLCQIW</sequence>
<keyword evidence="4 8" id="KW-0689">Ribosomal protein</keyword>
<evidence type="ECO:0000256" key="4">
    <source>
        <dbReference type="ARBA" id="ARBA00022980"/>
    </source>
</evidence>
<dbReference type="GO" id="GO:0019843">
    <property type="term" value="F:rRNA binding"/>
    <property type="evidence" value="ECO:0007669"/>
    <property type="project" value="UniProtKB-UniRule"/>
</dbReference>
<dbReference type="Gene3D" id="3.30.1490.10">
    <property type="match status" value="1"/>
</dbReference>
<dbReference type="InterPro" id="IPR000630">
    <property type="entry name" value="Ribosomal_uS8"/>
</dbReference>
<proteinExistence type="inferred from homology"/>
<evidence type="ECO:0000256" key="2">
    <source>
        <dbReference type="ARBA" id="ARBA00022730"/>
    </source>
</evidence>
<gene>
    <name evidence="8 9" type="primary">rpsH</name>
    <name evidence="9" type="ORF">H9804_04675</name>
</gene>
<evidence type="ECO:0000256" key="8">
    <source>
        <dbReference type="HAMAP-Rule" id="MF_01302"/>
    </source>
</evidence>
<reference evidence="9" key="2">
    <citation type="submission" date="2021-04" db="EMBL/GenBank/DDBJ databases">
        <authorList>
            <person name="Gilroy R."/>
        </authorList>
    </citation>
    <scope>NUCLEOTIDE SEQUENCE</scope>
    <source>
        <strain evidence="9">ChiW4-1371</strain>
    </source>
</reference>
<evidence type="ECO:0000313" key="9">
    <source>
        <dbReference type="EMBL" id="HIZ89218.1"/>
    </source>
</evidence>
<keyword evidence="3 8" id="KW-0694">RNA-binding</keyword>
<evidence type="ECO:0000256" key="7">
    <source>
        <dbReference type="ARBA" id="ARBA00046740"/>
    </source>
</evidence>
<evidence type="ECO:0000256" key="1">
    <source>
        <dbReference type="ARBA" id="ARBA00006471"/>
    </source>
</evidence>
<comment type="caution">
    <text evidence="9">The sequence shown here is derived from an EMBL/GenBank/DDBJ whole genome shotgun (WGS) entry which is preliminary data.</text>
</comment>
<dbReference type="SUPFAM" id="SSF56047">
    <property type="entry name" value="Ribosomal protein S8"/>
    <property type="match status" value="1"/>
</dbReference>
<evidence type="ECO:0000313" key="10">
    <source>
        <dbReference type="Proteomes" id="UP000824176"/>
    </source>
</evidence>
<dbReference type="GO" id="GO:0005737">
    <property type="term" value="C:cytoplasm"/>
    <property type="evidence" value="ECO:0007669"/>
    <property type="project" value="UniProtKB-ARBA"/>
</dbReference>
<reference evidence="9" key="1">
    <citation type="journal article" date="2021" name="PeerJ">
        <title>Extensive microbial diversity within the chicken gut microbiome revealed by metagenomics and culture.</title>
        <authorList>
            <person name="Gilroy R."/>
            <person name="Ravi A."/>
            <person name="Getino M."/>
            <person name="Pursley I."/>
            <person name="Horton D.L."/>
            <person name="Alikhan N.F."/>
            <person name="Baker D."/>
            <person name="Gharbi K."/>
            <person name="Hall N."/>
            <person name="Watson M."/>
            <person name="Adriaenssens E.M."/>
            <person name="Foster-Nyarko E."/>
            <person name="Jarju S."/>
            <person name="Secka A."/>
            <person name="Antonio M."/>
            <person name="Oren A."/>
            <person name="Chaudhuri R.R."/>
            <person name="La Ragione R."/>
            <person name="Hildebrand F."/>
            <person name="Pallen M.J."/>
        </authorList>
    </citation>
    <scope>NUCLEOTIDE SEQUENCE</scope>
    <source>
        <strain evidence="9">ChiW4-1371</strain>
    </source>
</reference>
<dbReference type="EMBL" id="DXAQ01000073">
    <property type="protein sequence ID" value="HIZ89218.1"/>
    <property type="molecule type" value="Genomic_DNA"/>
</dbReference>
<keyword evidence="2 8" id="KW-0699">rRNA-binding</keyword>
<name>A0A9D2GSJ9_9BACT</name>
<dbReference type="Gene3D" id="3.30.1370.30">
    <property type="match status" value="1"/>
</dbReference>
<dbReference type="GO" id="GO:0006412">
    <property type="term" value="P:translation"/>
    <property type="evidence" value="ECO:0007669"/>
    <property type="project" value="UniProtKB-UniRule"/>
</dbReference>
<accession>A0A9D2GSJ9</accession>
<dbReference type="FunFam" id="3.30.1490.10:FF:000001">
    <property type="entry name" value="30S ribosomal protein S8"/>
    <property type="match status" value="1"/>
</dbReference>
<dbReference type="FunFam" id="3.30.1370.30:FF:000002">
    <property type="entry name" value="30S ribosomal protein S8"/>
    <property type="match status" value="1"/>
</dbReference>
<dbReference type="PANTHER" id="PTHR11758">
    <property type="entry name" value="40S RIBOSOMAL PROTEIN S15A"/>
    <property type="match status" value="1"/>
</dbReference>